<sequence>MPPMRSKATQWLLSVWGLMDPLYYACSRLEYVGGKENGCRSIFRVRLLRYKGETIRLSDGTTIAANDWLLKIHLHNVRLLRELMQYRGDIQKGRYIFEQVKASLPYVAHYLYHHEQSACIKGIIGVTMLNKGCERLGFDVIDIADSFYRWLKMASHWPMMTVAQHRLMPLVRPPKYLLMSKEKLFSLYGYHLIH</sequence>
<dbReference type="InterPro" id="IPR054467">
    <property type="entry name" value="YkoP-like_dom"/>
</dbReference>
<comment type="caution">
    <text evidence="2">The sequence shown here is derived from an EMBL/GenBank/DDBJ whole genome shotgun (WGS) entry which is preliminary data.</text>
</comment>
<reference evidence="2 3" key="1">
    <citation type="submission" date="2018-10" db="EMBL/GenBank/DDBJ databases">
        <title>Geobacillus stearothermophilus in processing lines of powdered infant formula.</title>
        <authorList>
            <person name="Rhee M.S."/>
            <person name="Choi I.-G."/>
            <person name="Cho T.J."/>
            <person name="Park B."/>
        </authorList>
    </citation>
    <scope>NUCLEOTIDE SEQUENCE [LARGE SCALE GENOMIC DNA]</scope>
    <source>
        <strain evidence="2 3">FHS-PPGT130</strain>
    </source>
</reference>
<dbReference type="Proteomes" id="UP000266922">
    <property type="component" value="Unassembled WGS sequence"/>
</dbReference>
<organism evidence="2 3">
    <name type="scientific">Geobacillus stearothermophilus</name>
    <name type="common">Bacillus stearothermophilus</name>
    <dbReference type="NCBI Taxonomy" id="1422"/>
    <lineage>
        <taxon>Bacteria</taxon>
        <taxon>Bacillati</taxon>
        <taxon>Bacillota</taxon>
        <taxon>Bacilli</taxon>
        <taxon>Bacillales</taxon>
        <taxon>Anoxybacillaceae</taxon>
        <taxon>Geobacillus</taxon>
    </lineage>
</organism>
<dbReference type="AlphaFoldDB" id="A0A3L7D1B6"/>
<proteinExistence type="predicted"/>
<evidence type="ECO:0000259" key="1">
    <source>
        <dbReference type="Pfam" id="PF22790"/>
    </source>
</evidence>
<name>A0A3L7D1B6_GEOSE</name>
<evidence type="ECO:0000313" key="3">
    <source>
        <dbReference type="Proteomes" id="UP000266922"/>
    </source>
</evidence>
<evidence type="ECO:0000313" key="2">
    <source>
        <dbReference type="EMBL" id="RLQ13373.1"/>
    </source>
</evidence>
<dbReference type="EMBL" id="RCTJ01000049">
    <property type="protein sequence ID" value="RLQ13373.1"/>
    <property type="molecule type" value="Genomic_DNA"/>
</dbReference>
<gene>
    <name evidence="2" type="ORF">D9548_11990</name>
</gene>
<protein>
    <recommendedName>
        <fullName evidence="1">YkoP-like domain-containing protein</fullName>
    </recommendedName>
</protein>
<dbReference type="Pfam" id="PF22790">
    <property type="entry name" value="YkoP"/>
    <property type="match status" value="1"/>
</dbReference>
<feature type="domain" description="YkoP-like" evidence="1">
    <location>
        <begin position="10"/>
        <end position="188"/>
    </location>
</feature>
<accession>A0A3L7D1B6</accession>